<evidence type="ECO:0000313" key="1">
    <source>
        <dbReference type="EMBL" id="KAI0033641.1"/>
    </source>
</evidence>
<proteinExistence type="predicted"/>
<gene>
    <name evidence="1" type="ORF">K488DRAFT_47354</name>
</gene>
<keyword evidence="2" id="KW-1185">Reference proteome</keyword>
<comment type="caution">
    <text evidence="1">The sequence shown here is derived from an EMBL/GenBank/DDBJ whole genome shotgun (WGS) entry which is preliminary data.</text>
</comment>
<reference evidence="1" key="1">
    <citation type="submission" date="2021-02" db="EMBL/GenBank/DDBJ databases">
        <authorList>
            <consortium name="DOE Joint Genome Institute"/>
            <person name="Ahrendt S."/>
            <person name="Looney B.P."/>
            <person name="Miyauchi S."/>
            <person name="Morin E."/>
            <person name="Drula E."/>
            <person name="Courty P.E."/>
            <person name="Chicoki N."/>
            <person name="Fauchery L."/>
            <person name="Kohler A."/>
            <person name="Kuo A."/>
            <person name="Labutti K."/>
            <person name="Pangilinan J."/>
            <person name="Lipzen A."/>
            <person name="Riley R."/>
            <person name="Andreopoulos W."/>
            <person name="He G."/>
            <person name="Johnson J."/>
            <person name="Barry K.W."/>
            <person name="Grigoriev I.V."/>
            <person name="Nagy L."/>
            <person name="Hibbett D."/>
            <person name="Henrissat B."/>
            <person name="Matheny P.B."/>
            <person name="Labbe J."/>
            <person name="Martin F."/>
        </authorList>
    </citation>
    <scope>NUCLEOTIDE SEQUENCE</scope>
    <source>
        <strain evidence="1">EC-137</strain>
    </source>
</reference>
<organism evidence="1 2">
    <name type="scientific">Vararia minispora EC-137</name>
    <dbReference type="NCBI Taxonomy" id="1314806"/>
    <lineage>
        <taxon>Eukaryota</taxon>
        <taxon>Fungi</taxon>
        <taxon>Dikarya</taxon>
        <taxon>Basidiomycota</taxon>
        <taxon>Agaricomycotina</taxon>
        <taxon>Agaricomycetes</taxon>
        <taxon>Russulales</taxon>
        <taxon>Lachnocladiaceae</taxon>
        <taxon>Vararia</taxon>
    </lineage>
</organism>
<dbReference type="EMBL" id="MU273515">
    <property type="protein sequence ID" value="KAI0033641.1"/>
    <property type="molecule type" value="Genomic_DNA"/>
</dbReference>
<accession>A0ACB8QP54</accession>
<evidence type="ECO:0000313" key="2">
    <source>
        <dbReference type="Proteomes" id="UP000814128"/>
    </source>
</evidence>
<protein>
    <submittedName>
        <fullName evidence="1">Uncharacterized protein</fullName>
    </submittedName>
</protein>
<name>A0ACB8QP54_9AGAM</name>
<dbReference type="Proteomes" id="UP000814128">
    <property type="component" value="Unassembled WGS sequence"/>
</dbReference>
<reference evidence="1" key="2">
    <citation type="journal article" date="2022" name="New Phytol.">
        <title>Evolutionary transition to the ectomycorrhizal habit in the genomes of a hyperdiverse lineage of mushroom-forming fungi.</title>
        <authorList>
            <person name="Looney B."/>
            <person name="Miyauchi S."/>
            <person name="Morin E."/>
            <person name="Drula E."/>
            <person name="Courty P.E."/>
            <person name="Kohler A."/>
            <person name="Kuo A."/>
            <person name="LaButti K."/>
            <person name="Pangilinan J."/>
            <person name="Lipzen A."/>
            <person name="Riley R."/>
            <person name="Andreopoulos W."/>
            <person name="He G."/>
            <person name="Johnson J."/>
            <person name="Nolan M."/>
            <person name="Tritt A."/>
            <person name="Barry K.W."/>
            <person name="Grigoriev I.V."/>
            <person name="Nagy L.G."/>
            <person name="Hibbett D."/>
            <person name="Henrissat B."/>
            <person name="Matheny P.B."/>
            <person name="Labbe J."/>
            <person name="Martin F.M."/>
        </authorList>
    </citation>
    <scope>NUCLEOTIDE SEQUENCE</scope>
    <source>
        <strain evidence="1">EC-137</strain>
    </source>
</reference>
<sequence length="463" mass="49890">MRSSTILSLVFAALVRAVPRADVPAAGHGHGEDPIGSPSFWWKIFVSAALVLSGGAFAGLTLGLMGLDELHLRVLAQSSDDERERRNAQKVLRLLGRGRHWVLVVLLLSNVIVNESLPIFLDSAIGGGIAAVVISTTMIVIFGTSRIIPQAVCARFGLSIGATAAPAVLVFMYVLAPIAYPIAKVLDWVLGANEAHTYKKAELKSFLQFHRQGEEPLRDDEISILNGVLELNNKSIASIMTPMRDVVTLSVDTILDQKIVDYILTSGYSRFPVHEPSRPLAFVGLLLIKKLLSYDPALKWPVSNFKLSILPEAKPNISCFQALDYFQTGRSHMLLISTTPGVEGGGTGVVTLEDIIEEIISEEIVDETDRYEDNQSKRRARRMTTSAIMRGIVERERRPTVLAELPEEEASAATPLLAGRSLEDADGRSRSRSGAGGANGSGNGVGGASYGATVLSSSPVQKP</sequence>